<keyword evidence="2" id="KW-1185">Reference proteome</keyword>
<evidence type="ECO:0000313" key="1">
    <source>
        <dbReference type="EMBL" id="KAH3716814.1"/>
    </source>
</evidence>
<name>A0A9D4C464_DREPO</name>
<protein>
    <submittedName>
        <fullName evidence="1">Uncharacterized protein</fullName>
    </submittedName>
</protein>
<sequence length="86" mass="9269">MSLVQGISRFPYIYKGLTAFAVHSVDYIGGFAGDLIPHIAGFAGGIAELFGLHHERTDCSPLFPTRSSPVYTPTTKCTICCVTLTM</sequence>
<comment type="caution">
    <text evidence="1">The sequence shown here is derived from an EMBL/GenBank/DDBJ whole genome shotgun (WGS) entry which is preliminary data.</text>
</comment>
<gene>
    <name evidence="1" type="ORF">DPMN_059543</name>
</gene>
<evidence type="ECO:0000313" key="2">
    <source>
        <dbReference type="Proteomes" id="UP000828390"/>
    </source>
</evidence>
<dbReference type="AlphaFoldDB" id="A0A9D4C464"/>
<proteinExistence type="predicted"/>
<organism evidence="1 2">
    <name type="scientific">Dreissena polymorpha</name>
    <name type="common">Zebra mussel</name>
    <name type="synonym">Mytilus polymorpha</name>
    <dbReference type="NCBI Taxonomy" id="45954"/>
    <lineage>
        <taxon>Eukaryota</taxon>
        <taxon>Metazoa</taxon>
        <taxon>Spiralia</taxon>
        <taxon>Lophotrochozoa</taxon>
        <taxon>Mollusca</taxon>
        <taxon>Bivalvia</taxon>
        <taxon>Autobranchia</taxon>
        <taxon>Heteroconchia</taxon>
        <taxon>Euheterodonta</taxon>
        <taxon>Imparidentia</taxon>
        <taxon>Neoheterodontei</taxon>
        <taxon>Myida</taxon>
        <taxon>Dreissenoidea</taxon>
        <taxon>Dreissenidae</taxon>
        <taxon>Dreissena</taxon>
    </lineage>
</organism>
<reference evidence="1" key="1">
    <citation type="journal article" date="2019" name="bioRxiv">
        <title>The Genome of the Zebra Mussel, Dreissena polymorpha: A Resource for Invasive Species Research.</title>
        <authorList>
            <person name="McCartney M.A."/>
            <person name="Auch B."/>
            <person name="Kono T."/>
            <person name="Mallez S."/>
            <person name="Zhang Y."/>
            <person name="Obille A."/>
            <person name="Becker A."/>
            <person name="Abrahante J.E."/>
            <person name="Garbe J."/>
            <person name="Badalamenti J.P."/>
            <person name="Herman A."/>
            <person name="Mangelson H."/>
            <person name="Liachko I."/>
            <person name="Sullivan S."/>
            <person name="Sone E.D."/>
            <person name="Koren S."/>
            <person name="Silverstein K.A.T."/>
            <person name="Beckman K.B."/>
            <person name="Gohl D.M."/>
        </authorList>
    </citation>
    <scope>NUCLEOTIDE SEQUENCE</scope>
    <source>
        <strain evidence="1">Duluth1</strain>
        <tissue evidence="1">Whole animal</tissue>
    </source>
</reference>
<accession>A0A9D4C464</accession>
<dbReference type="EMBL" id="JAIWYP010000013">
    <property type="protein sequence ID" value="KAH3716814.1"/>
    <property type="molecule type" value="Genomic_DNA"/>
</dbReference>
<dbReference type="Proteomes" id="UP000828390">
    <property type="component" value="Unassembled WGS sequence"/>
</dbReference>
<reference evidence="1" key="2">
    <citation type="submission" date="2020-11" db="EMBL/GenBank/DDBJ databases">
        <authorList>
            <person name="McCartney M.A."/>
            <person name="Auch B."/>
            <person name="Kono T."/>
            <person name="Mallez S."/>
            <person name="Becker A."/>
            <person name="Gohl D.M."/>
            <person name="Silverstein K.A.T."/>
            <person name="Koren S."/>
            <person name="Bechman K.B."/>
            <person name="Herman A."/>
            <person name="Abrahante J.E."/>
            <person name="Garbe J."/>
        </authorList>
    </citation>
    <scope>NUCLEOTIDE SEQUENCE</scope>
    <source>
        <strain evidence="1">Duluth1</strain>
        <tissue evidence="1">Whole animal</tissue>
    </source>
</reference>